<feature type="coiled-coil region" evidence="1">
    <location>
        <begin position="299"/>
        <end position="333"/>
    </location>
</feature>
<evidence type="ECO:0000256" key="1">
    <source>
        <dbReference type="SAM" id="Coils"/>
    </source>
</evidence>
<reference evidence="4" key="1">
    <citation type="journal article" date="2019" name="Int. J. Syst. Evol. Microbiol.">
        <title>The Global Catalogue of Microorganisms (GCM) 10K type strain sequencing project: providing services to taxonomists for standard genome sequencing and annotation.</title>
        <authorList>
            <consortium name="The Broad Institute Genomics Platform"/>
            <consortium name="The Broad Institute Genome Sequencing Center for Infectious Disease"/>
            <person name="Wu L."/>
            <person name="Ma J."/>
        </authorList>
    </citation>
    <scope>NUCLEOTIDE SEQUENCE [LARGE SCALE GENOMIC DNA]</scope>
    <source>
        <strain evidence="4">JCM 19125</strain>
    </source>
</reference>
<name>A0ABP9FFF5_9ACTN</name>
<dbReference type="RefSeq" id="WP_345582045.1">
    <property type="nucleotide sequence ID" value="NZ_BAABLV010000027.1"/>
</dbReference>
<keyword evidence="4" id="KW-1185">Reference proteome</keyword>
<dbReference type="Proteomes" id="UP001501521">
    <property type="component" value="Unassembled WGS sequence"/>
</dbReference>
<feature type="compositionally biased region" description="Polar residues" evidence="2">
    <location>
        <begin position="357"/>
        <end position="367"/>
    </location>
</feature>
<feature type="region of interest" description="Disordered" evidence="2">
    <location>
        <begin position="337"/>
        <end position="367"/>
    </location>
</feature>
<evidence type="ECO:0000256" key="2">
    <source>
        <dbReference type="SAM" id="MobiDB-lite"/>
    </source>
</evidence>
<feature type="coiled-coil region" evidence="1">
    <location>
        <begin position="190"/>
        <end position="271"/>
    </location>
</feature>
<evidence type="ECO:0000313" key="3">
    <source>
        <dbReference type="EMBL" id="GAA4900030.1"/>
    </source>
</evidence>
<keyword evidence="1" id="KW-0175">Coiled coil</keyword>
<gene>
    <name evidence="3" type="ORF">GCM10025789_17960</name>
</gene>
<organism evidence="3 4">
    <name type="scientific">Tessaracoccus lubricantis</name>
    <dbReference type="NCBI Taxonomy" id="545543"/>
    <lineage>
        <taxon>Bacteria</taxon>
        <taxon>Bacillati</taxon>
        <taxon>Actinomycetota</taxon>
        <taxon>Actinomycetes</taxon>
        <taxon>Propionibacteriales</taxon>
        <taxon>Propionibacteriaceae</taxon>
        <taxon>Tessaracoccus</taxon>
    </lineage>
</organism>
<proteinExistence type="predicted"/>
<evidence type="ECO:0000313" key="4">
    <source>
        <dbReference type="Proteomes" id="UP001501521"/>
    </source>
</evidence>
<sequence>MTEPQDLETEETGLNLFDDRASAVGSFPNSMLGYDKHSVDSYVRELENRVAELKMQVREHARETRYVRDTVGDTDFTRLGAHAAGLLKAAEAQAGDLVDRAQHEAERIKTEARRTAAALRESAQQEADDVRLTGLAGLRQLRQEQAEAGKAVLETARRDSDLILGDARIRAKTLVDGATAQAQGIVESARADANRILKEAERQAIELKLETERAAERSAADLAAHAKAADDAIAERLAQADKDAAAAAERAAGAREEAQAIRAEAVKAAEEIRLTATRQSEETLTVMRERVRLAEVELEEKVAWRREQLEREIASLEARHANALAQLGNLRALAEESGEQYAENTTSVIPTVDPDSETTVIRDSSRP</sequence>
<accession>A0ABP9FFF5</accession>
<protein>
    <submittedName>
        <fullName evidence="3">Uncharacterized protein</fullName>
    </submittedName>
</protein>
<comment type="caution">
    <text evidence="3">The sequence shown here is derived from an EMBL/GenBank/DDBJ whole genome shotgun (WGS) entry which is preliminary data.</text>
</comment>
<dbReference type="EMBL" id="BAABLV010000027">
    <property type="protein sequence ID" value="GAA4900030.1"/>
    <property type="molecule type" value="Genomic_DNA"/>
</dbReference>